<comment type="caution">
    <text evidence="2">The sequence shown here is derived from an EMBL/GenBank/DDBJ whole genome shotgun (WGS) entry which is preliminary data.</text>
</comment>
<protein>
    <submittedName>
        <fullName evidence="2">Uncharacterized protein</fullName>
    </submittedName>
</protein>
<dbReference type="Proteomes" id="UP000198506">
    <property type="component" value="Unassembled WGS sequence"/>
</dbReference>
<feature type="region of interest" description="Disordered" evidence="1">
    <location>
        <begin position="1"/>
        <end position="36"/>
    </location>
</feature>
<evidence type="ECO:0000256" key="1">
    <source>
        <dbReference type="SAM" id="MobiDB-lite"/>
    </source>
</evidence>
<dbReference type="EMBL" id="FOZN01000002">
    <property type="protein sequence ID" value="SFS08295.1"/>
    <property type="molecule type" value="Genomic_DNA"/>
</dbReference>
<name>A0AA94KZ99_9MICO</name>
<evidence type="ECO:0000313" key="3">
    <source>
        <dbReference type="Proteomes" id="UP000198506"/>
    </source>
</evidence>
<reference evidence="2 3" key="1">
    <citation type="submission" date="2016-10" db="EMBL/GenBank/DDBJ databases">
        <authorList>
            <person name="Varghese N."/>
            <person name="Submissions S."/>
        </authorList>
    </citation>
    <scope>NUCLEOTIDE SEQUENCE [LARGE SCALE GENOMIC DNA]</scope>
    <source>
        <strain evidence="2 3">IAM 15147</strain>
    </source>
</reference>
<evidence type="ECO:0000313" key="2">
    <source>
        <dbReference type="EMBL" id="SFS08295.1"/>
    </source>
</evidence>
<organism evidence="2 3">
    <name type="scientific">Agrococcus baldri</name>
    <dbReference type="NCBI Taxonomy" id="153730"/>
    <lineage>
        <taxon>Bacteria</taxon>
        <taxon>Bacillati</taxon>
        <taxon>Actinomycetota</taxon>
        <taxon>Actinomycetes</taxon>
        <taxon>Micrococcales</taxon>
        <taxon>Microbacteriaceae</taxon>
        <taxon>Agrococcus</taxon>
    </lineage>
</organism>
<gene>
    <name evidence="2" type="ORF">SAMN04487783_1078</name>
</gene>
<proteinExistence type="predicted"/>
<keyword evidence="3" id="KW-1185">Reference proteome</keyword>
<accession>A0AA94KZ99</accession>
<sequence length="36" mass="3642">MTDALSPAGAYAGPVRDSVMPLGREEVDGGNPVVGR</sequence>
<dbReference type="AlphaFoldDB" id="A0AA94KZ99"/>